<keyword evidence="6" id="KW-1185">Reference proteome</keyword>
<dbReference type="PROSITE" id="PS01174">
    <property type="entry name" value="LIPASE_GDXG_SER"/>
    <property type="match status" value="1"/>
</dbReference>
<dbReference type="InterPro" id="IPR050300">
    <property type="entry name" value="GDXG_lipolytic_enzyme"/>
</dbReference>
<dbReference type="SUPFAM" id="SSF53474">
    <property type="entry name" value="alpha/beta-Hydrolases"/>
    <property type="match status" value="1"/>
</dbReference>
<dbReference type="STRING" id="463040.CAL15_21660"/>
<dbReference type="PANTHER" id="PTHR48081">
    <property type="entry name" value="AB HYDROLASE SUPERFAMILY PROTEIN C4A8.06C"/>
    <property type="match status" value="1"/>
</dbReference>
<proteinExistence type="inferred from homology"/>
<evidence type="ECO:0000256" key="3">
    <source>
        <dbReference type="PROSITE-ProRule" id="PRU10038"/>
    </source>
</evidence>
<organism evidence="5 6">
    <name type="scientific">Bordetella genomosp. 13</name>
    <dbReference type="NCBI Taxonomy" id="463040"/>
    <lineage>
        <taxon>Bacteria</taxon>
        <taxon>Pseudomonadati</taxon>
        <taxon>Pseudomonadota</taxon>
        <taxon>Betaproteobacteria</taxon>
        <taxon>Burkholderiales</taxon>
        <taxon>Alcaligenaceae</taxon>
        <taxon>Bordetella</taxon>
    </lineage>
</organism>
<dbReference type="Gene3D" id="3.40.50.1820">
    <property type="entry name" value="alpha/beta hydrolase"/>
    <property type="match status" value="1"/>
</dbReference>
<dbReference type="KEGG" id="bgm:CAL15_21660"/>
<evidence type="ECO:0000313" key="5">
    <source>
        <dbReference type="EMBL" id="ARP96741.1"/>
    </source>
</evidence>
<evidence type="ECO:0000313" key="6">
    <source>
        <dbReference type="Proteomes" id="UP000194161"/>
    </source>
</evidence>
<dbReference type="Pfam" id="PF07859">
    <property type="entry name" value="Abhydrolase_3"/>
    <property type="match status" value="1"/>
</dbReference>
<evidence type="ECO:0000259" key="4">
    <source>
        <dbReference type="Pfam" id="PF07859"/>
    </source>
</evidence>
<evidence type="ECO:0000256" key="1">
    <source>
        <dbReference type="ARBA" id="ARBA00010515"/>
    </source>
</evidence>
<dbReference type="InterPro" id="IPR013094">
    <property type="entry name" value="AB_hydrolase_3"/>
</dbReference>
<dbReference type="PANTHER" id="PTHR48081:SF8">
    <property type="entry name" value="ALPHA_BETA HYDROLASE FOLD-3 DOMAIN-CONTAINING PROTEIN-RELATED"/>
    <property type="match status" value="1"/>
</dbReference>
<comment type="similarity">
    <text evidence="1">Belongs to the 'GDXG' lipolytic enzyme family.</text>
</comment>
<feature type="domain" description="Alpha/beta hydrolase fold-3" evidence="4">
    <location>
        <begin position="109"/>
        <end position="318"/>
    </location>
</feature>
<keyword evidence="2" id="KW-0378">Hydrolase</keyword>
<dbReference type="GO" id="GO:0016787">
    <property type="term" value="F:hydrolase activity"/>
    <property type="evidence" value="ECO:0007669"/>
    <property type="project" value="UniProtKB-KW"/>
</dbReference>
<dbReference type="AlphaFoldDB" id="A0A1W6ZHC1"/>
<reference evidence="5 6" key="1">
    <citation type="submission" date="2017-05" db="EMBL/GenBank/DDBJ databases">
        <title>Complete and WGS of Bordetella genogroups.</title>
        <authorList>
            <person name="Spilker T."/>
            <person name="LiPuma J."/>
        </authorList>
    </citation>
    <scope>NUCLEOTIDE SEQUENCE [LARGE SCALE GENOMIC DNA]</scope>
    <source>
        <strain evidence="5 6">AU7206</strain>
    </source>
</reference>
<sequence length="349" mass="37307">MKPRAGATSCAAEASVPTDRHAAGGLPAIDADLLDVLRRTAEIETQSASWKLPEAERRRLVSERAAAMLPRASEPGVERTDLYAVSAGREIPIRLYRRAGGDAARAPLMLYAHGGGWVVGSIATHDTLCAELAACTGHAVASVHYRRAPEHPHPAQHEDLWEAGDWLLRHARALGLDGDSPMAVAGDSAGAHLALGVAWRAQRQTPGRYGRQLLFYPALDPGLGSDSVRLYADGPGLTRAAMQYYWRSLLGEDATGDAHRAALPMRWQGSELALPPTVLVTAETDVLRDEGEAFASRLLAAGVPLRHWRADGMIHGFARMLAASAAARAHVRRACEAFVELGGGTPALR</sequence>
<dbReference type="InterPro" id="IPR033140">
    <property type="entry name" value="Lipase_GDXG_put_SER_AS"/>
</dbReference>
<protein>
    <recommendedName>
        <fullName evidence="4">Alpha/beta hydrolase fold-3 domain-containing protein</fullName>
    </recommendedName>
</protein>
<dbReference type="Proteomes" id="UP000194161">
    <property type="component" value="Chromosome"/>
</dbReference>
<gene>
    <name evidence="5" type="ORF">CAL15_21660</name>
</gene>
<feature type="active site" evidence="3">
    <location>
        <position position="188"/>
    </location>
</feature>
<evidence type="ECO:0000256" key="2">
    <source>
        <dbReference type="ARBA" id="ARBA00022801"/>
    </source>
</evidence>
<dbReference type="EMBL" id="CP021111">
    <property type="protein sequence ID" value="ARP96741.1"/>
    <property type="molecule type" value="Genomic_DNA"/>
</dbReference>
<dbReference type="InterPro" id="IPR029058">
    <property type="entry name" value="AB_hydrolase_fold"/>
</dbReference>
<accession>A0A1W6ZHC1</accession>
<name>A0A1W6ZHC1_9BORD</name>